<evidence type="ECO:0000313" key="20">
    <source>
        <dbReference type="EMBL" id="SHH73588.1"/>
    </source>
</evidence>
<keyword evidence="7" id="KW-0816">Tricarboxylic acid cycle</keyword>
<keyword evidence="6 17" id="KW-1134">Transmembrane beta strand</keyword>
<keyword evidence="13 17" id="KW-0472">Membrane</keyword>
<dbReference type="Gene3D" id="2.170.130.10">
    <property type="entry name" value="TonB-dependent receptor, plug domain"/>
    <property type="match status" value="1"/>
</dbReference>
<dbReference type="Pfam" id="PF13715">
    <property type="entry name" value="CarbopepD_reg_2"/>
    <property type="match status" value="1"/>
</dbReference>
<dbReference type="Pfam" id="PF07715">
    <property type="entry name" value="Plug"/>
    <property type="match status" value="1"/>
</dbReference>
<dbReference type="Gene3D" id="2.40.170.20">
    <property type="entry name" value="TonB-dependent receptor, beta-barrel domain"/>
    <property type="match status" value="1"/>
</dbReference>
<reference evidence="21" key="1">
    <citation type="submission" date="2016-11" db="EMBL/GenBank/DDBJ databases">
        <authorList>
            <person name="Varghese N."/>
            <person name="Submissions S."/>
        </authorList>
    </citation>
    <scope>NUCLEOTIDE SEQUENCE [LARGE SCALE GENOMIC DNA]</scope>
    <source>
        <strain evidence="21">DSM 100572</strain>
    </source>
</reference>
<dbReference type="SUPFAM" id="SSF56935">
    <property type="entry name" value="Porins"/>
    <property type="match status" value="1"/>
</dbReference>
<keyword evidence="21" id="KW-1185">Reference proteome</keyword>
<dbReference type="Gene3D" id="2.60.40.1120">
    <property type="entry name" value="Carboxypeptidase-like, regulatory domain"/>
    <property type="match status" value="1"/>
</dbReference>
<dbReference type="PROSITE" id="PS52016">
    <property type="entry name" value="TONB_DEPENDENT_REC_3"/>
    <property type="match status" value="1"/>
</dbReference>
<comment type="similarity">
    <text evidence="16">Belongs to the monomeric-type IDH family.</text>
</comment>
<dbReference type="SUPFAM" id="SSF49464">
    <property type="entry name" value="Carboxypeptidase regulatory domain-like"/>
    <property type="match status" value="1"/>
</dbReference>
<keyword evidence="9" id="KW-0479">Metal-binding</keyword>
<evidence type="ECO:0000256" key="8">
    <source>
        <dbReference type="ARBA" id="ARBA00022692"/>
    </source>
</evidence>
<keyword evidence="11" id="KW-0521">NADP</keyword>
<keyword evidence="14 17" id="KW-0998">Cell outer membrane</keyword>
<feature type="signal peptide" evidence="18">
    <location>
        <begin position="1"/>
        <end position="18"/>
    </location>
</feature>
<evidence type="ECO:0000256" key="16">
    <source>
        <dbReference type="ARBA" id="ARBA00046318"/>
    </source>
</evidence>
<dbReference type="InterPro" id="IPR037066">
    <property type="entry name" value="Plug_dom_sf"/>
</dbReference>
<evidence type="ECO:0000256" key="10">
    <source>
        <dbReference type="ARBA" id="ARBA00022842"/>
    </source>
</evidence>
<feature type="chain" id="PRO_5012206442" description="isocitrate dehydrogenase (NADP(+))" evidence="18">
    <location>
        <begin position="19"/>
        <end position="788"/>
    </location>
</feature>
<dbReference type="EMBL" id="FQXQ01000003">
    <property type="protein sequence ID" value="SHH73588.1"/>
    <property type="molecule type" value="Genomic_DNA"/>
</dbReference>
<gene>
    <name evidence="20" type="ORF">SAMN05444281_1738</name>
</gene>
<evidence type="ECO:0000256" key="11">
    <source>
        <dbReference type="ARBA" id="ARBA00022857"/>
    </source>
</evidence>
<dbReference type="PANTHER" id="PTHR36999:SF1">
    <property type="entry name" value="ISOCITRATE DEHYDROGENASE (NADP(+))"/>
    <property type="match status" value="1"/>
</dbReference>
<evidence type="ECO:0000256" key="2">
    <source>
        <dbReference type="ARBA" id="ARBA00004571"/>
    </source>
</evidence>
<dbReference type="InterPro" id="IPR039426">
    <property type="entry name" value="TonB-dep_rcpt-like"/>
</dbReference>
<keyword evidence="8 17" id="KW-0812">Transmembrane</keyword>
<dbReference type="GO" id="GO:0006097">
    <property type="term" value="P:glyoxylate cycle"/>
    <property type="evidence" value="ECO:0007669"/>
    <property type="project" value="UniProtKB-KW"/>
</dbReference>
<comment type="similarity">
    <text evidence="17">Belongs to the TonB-dependent receptor family.</text>
</comment>
<feature type="domain" description="TonB-dependent receptor plug" evidence="19">
    <location>
        <begin position="133"/>
        <end position="218"/>
    </location>
</feature>
<evidence type="ECO:0000256" key="4">
    <source>
        <dbReference type="ARBA" id="ARBA00022435"/>
    </source>
</evidence>
<evidence type="ECO:0000313" key="21">
    <source>
        <dbReference type="Proteomes" id="UP000184109"/>
    </source>
</evidence>
<evidence type="ECO:0000256" key="3">
    <source>
        <dbReference type="ARBA" id="ARBA00013013"/>
    </source>
</evidence>
<keyword evidence="10" id="KW-0460">Magnesium</keyword>
<evidence type="ECO:0000256" key="7">
    <source>
        <dbReference type="ARBA" id="ARBA00022532"/>
    </source>
</evidence>
<keyword evidence="18" id="KW-0732">Signal</keyword>
<keyword evidence="4" id="KW-0329">Glyoxylate bypass</keyword>
<evidence type="ECO:0000259" key="19">
    <source>
        <dbReference type="Pfam" id="PF07715"/>
    </source>
</evidence>
<proteinExistence type="inferred from homology"/>
<dbReference type="InterPro" id="IPR012910">
    <property type="entry name" value="Plug_dom"/>
</dbReference>
<comment type="catalytic activity">
    <reaction evidence="15">
        <text>D-threo-isocitrate + NADP(+) = 2-oxoglutarate + CO2 + NADPH</text>
        <dbReference type="Rhea" id="RHEA:19629"/>
        <dbReference type="ChEBI" id="CHEBI:15562"/>
        <dbReference type="ChEBI" id="CHEBI:16526"/>
        <dbReference type="ChEBI" id="CHEBI:16810"/>
        <dbReference type="ChEBI" id="CHEBI:57783"/>
        <dbReference type="ChEBI" id="CHEBI:58349"/>
        <dbReference type="EC" id="1.1.1.42"/>
    </reaction>
</comment>
<dbReference type="GO" id="GO:0009279">
    <property type="term" value="C:cell outer membrane"/>
    <property type="evidence" value="ECO:0007669"/>
    <property type="project" value="UniProtKB-SubCell"/>
</dbReference>
<dbReference type="STRING" id="1195760.SAMN05444281_1738"/>
<evidence type="ECO:0000256" key="12">
    <source>
        <dbReference type="ARBA" id="ARBA00023002"/>
    </source>
</evidence>
<organism evidence="20 21">
    <name type="scientific">Wenyingzhuangia marina</name>
    <dbReference type="NCBI Taxonomy" id="1195760"/>
    <lineage>
        <taxon>Bacteria</taxon>
        <taxon>Pseudomonadati</taxon>
        <taxon>Bacteroidota</taxon>
        <taxon>Flavobacteriia</taxon>
        <taxon>Flavobacteriales</taxon>
        <taxon>Flavobacteriaceae</taxon>
        <taxon>Wenyingzhuangia</taxon>
    </lineage>
</organism>
<evidence type="ECO:0000256" key="15">
    <source>
        <dbReference type="ARBA" id="ARBA00023554"/>
    </source>
</evidence>
<evidence type="ECO:0000256" key="1">
    <source>
        <dbReference type="ARBA" id="ARBA00001946"/>
    </source>
</evidence>
<name>A0A1M5VEK4_9FLAO</name>
<evidence type="ECO:0000256" key="9">
    <source>
        <dbReference type="ARBA" id="ARBA00022723"/>
    </source>
</evidence>
<dbReference type="GO" id="GO:0006099">
    <property type="term" value="P:tricarboxylic acid cycle"/>
    <property type="evidence" value="ECO:0007669"/>
    <property type="project" value="UniProtKB-KW"/>
</dbReference>
<accession>A0A1M5VEK4</accession>
<dbReference type="AlphaFoldDB" id="A0A1M5VEK4"/>
<evidence type="ECO:0000256" key="5">
    <source>
        <dbReference type="ARBA" id="ARBA00022448"/>
    </source>
</evidence>
<evidence type="ECO:0000256" key="14">
    <source>
        <dbReference type="ARBA" id="ARBA00023237"/>
    </source>
</evidence>
<evidence type="ECO:0000256" key="6">
    <source>
        <dbReference type="ARBA" id="ARBA00022452"/>
    </source>
</evidence>
<dbReference type="InterPro" id="IPR008969">
    <property type="entry name" value="CarboxyPept-like_regulatory"/>
</dbReference>
<dbReference type="GO" id="GO:0004450">
    <property type="term" value="F:isocitrate dehydrogenase (NADP+) activity"/>
    <property type="evidence" value="ECO:0007669"/>
    <property type="project" value="UniProtKB-EC"/>
</dbReference>
<dbReference type="Proteomes" id="UP000184109">
    <property type="component" value="Unassembled WGS sequence"/>
</dbReference>
<dbReference type="GO" id="GO:0046872">
    <property type="term" value="F:metal ion binding"/>
    <property type="evidence" value="ECO:0007669"/>
    <property type="project" value="UniProtKB-KW"/>
</dbReference>
<evidence type="ECO:0000256" key="13">
    <source>
        <dbReference type="ARBA" id="ARBA00023136"/>
    </source>
</evidence>
<keyword evidence="5 17" id="KW-0813">Transport</keyword>
<dbReference type="InterPro" id="IPR036942">
    <property type="entry name" value="Beta-barrel_TonB_sf"/>
</dbReference>
<evidence type="ECO:0000256" key="18">
    <source>
        <dbReference type="SAM" id="SignalP"/>
    </source>
</evidence>
<comment type="cofactor">
    <cofactor evidence="1">
        <name>Mg(2+)</name>
        <dbReference type="ChEBI" id="CHEBI:18420"/>
    </cofactor>
</comment>
<dbReference type="PANTHER" id="PTHR36999">
    <property type="entry name" value="ISOCITRATE DEHYDROGENASE [NADP]"/>
    <property type="match status" value="1"/>
</dbReference>
<sequence>MMKKILFVFLLCFINMSAQDKFTIGGTIKDSASGETLIGVNIIDKDNYQGTVTNEYGFYSLTLSKGTHNIEISYIGYNTISKKIDINKNKTLNFSLSENVESLEEVVLTSTSEKVSIQKAEMSVNKMKVQTIKEIPAILGEVDVLKSITTLPGVTTAGEGQSGFNVRGGAADQNLVILDEATLFNTSHLFGFFSVINADAIKSLKLYKGGIPAKYGGRISSVLEIHQKDGNKYSFHGNGGIGSISSRLTLEGPIVKNKVSFFLSGRRSYADLFFPIVMPDNDNTAYFYDLNTKVNWEVDDKNKLYLSGYFGKDVFSLSNSFINNYGNAVGNIRWNHVFNNQLFSNLSLIYSKYYYGLELDFVGFKWNSGLQNVNLKYDLKQYFNDNLSIEYGLNTIFHEFNPGKIEPNRDDSGIEEDQLAKKYAIETGIYIDVDQKLNNKIDLRYGLRLTGFSRMGEKNKNIYDGSPVAYDENLKIYEQSTPIGQKNYSISEFMKTYINLEPRFSIAYSLNNNSSIKASYQRMAQYLHLISNTQSPSPLDIWTPSGEHIKPQLSDQIAFGYNKDFNNKYSLTAEVFGKTVKNRLDYIDGADLIAQEAIESVVLSGKSRAYGLELLLKKETGKITGWISYTLSRSEQQTKGRTPSEIGINNGKWYATGYDKTHDISLLTSYKASKSWSFNSNFTLQTGQPITYPTGSYEYLNSNIPNYGLRNTFRLPMYHRLDVSATYKPKKYKTKKFKGEWVFSVYNIYNRNNWSSILFTQDSEIGINKTERLSIFGIIPSVTFNFKF</sequence>
<protein>
    <recommendedName>
        <fullName evidence="3">isocitrate dehydrogenase (NADP(+))</fullName>
        <ecNumber evidence="3">1.1.1.42</ecNumber>
    </recommendedName>
</protein>
<dbReference type="EC" id="1.1.1.42" evidence="3"/>
<keyword evidence="20" id="KW-0675">Receptor</keyword>
<keyword evidence="12" id="KW-0560">Oxidoreductase</keyword>
<evidence type="ECO:0000256" key="17">
    <source>
        <dbReference type="PROSITE-ProRule" id="PRU01360"/>
    </source>
</evidence>
<dbReference type="InterPro" id="IPR004436">
    <property type="entry name" value="Isocitrate_DH_NADP_mono"/>
</dbReference>
<comment type="subcellular location">
    <subcellularLocation>
        <location evidence="2 17">Cell outer membrane</location>
        <topology evidence="2 17">Multi-pass membrane protein</topology>
    </subcellularLocation>
</comment>